<evidence type="ECO:0000256" key="3">
    <source>
        <dbReference type="ARBA" id="ARBA00012544"/>
    </source>
</evidence>
<dbReference type="Pfam" id="PF00201">
    <property type="entry name" value="UDPGT"/>
    <property type="match status" value="1"/>
</dbReference>
<feature type="signal peptide" evidence="13">
    <location>
        <begin position="1"/>
        <end position="22"/>
    </location>
</feature>
<dbReference type="Gene3D" id="3.40.50.2000">
    <property type="entry name" value="Glycogen Phosphorylase B"/>
    <property type="match status" value="1"/>
</dbReference>
<accession>A8X6U0</accession>
<evidence type="ECO:0000256" key="12">
    <source>
        <dbReference type="SAM" id="MobiDB-lite"/>
    </source>
</evidence>
<comment type="subcellular location">
    <subcellularLocation>
        <location evidence="1">Membrane</location>
        <topology evidence="1">Single-pass membrane protein</topology>
    </subcellularLocation>
</comment>
<keyword evidence="15" id="KW-1185">Reference proteome</keyword>
<dbReference type="EC" id="2.4.1.17" evidence="3"/>
<comment type="similarity">
    <text evidence="2">Belongs to the UDP-glycosyltransferase family.</text>
</comment>
<dbReference type="AlphaFoldDB" id="A8X6U0"/>
<dbReference type="CDD" id="cd03784">
    <property type="entry name" value="GT1_Gtf-like"/>
    <property type="match status" value="1"/>
</dbReference>
<reference evidence="14 15" key="1">
    <citation type="journal article" date="2003" name="PLoS Biol.">
        <title>The genome sequence of Caenorhabditis briggsae: a platform for comparative genomics.</title>
        <authorList>
            <person name="Stein L.D."/>
            <person name="Bao Z."/>
            <person name="Blasiar D."/>
            <person name="Blumenthal T."/>
            <person name="Brent M.R."/>
            <person name="Chen N."/>
            <person name="Chinwalla A."/>
            <person name="Clarke L."/>
            <person name="Clee C."/>
            <person name="Coghlan A."/>
            <person name="Coulson A."/>
            <person name="D'Eustachio P."/>
            <person name="Fitch D.H."/>
            <person name="Fulton L.A."/>
            <person name="Fulton R.E."/>
            <person name="Griffiths-Jones S."/>
            <person name="Harris T.W."/>
            <person name="Hillier L.W."/>
            <person name="Kamath R."/>
            <person name="Kuwabara P.E."/>
            <person name="Mardis E.R."/>
            <person name="Marra M.A."/>
            <person name="Miner T.L."/>
            <person name="Minx P."/>
            <person name="Mullikin J.C."/>
            <person name="Plumb R.W."/>
            <person name="Rogers J."/>
            <person name="Schein J.E."/>
            <person name="Sohrmann M."/>
            <person name="Spieth J."/>
            <person name="Stajich J.E."/>
            <person name="Wei C."/>
            <person name="Willey D."/>
            <person name="Wilson R.K."/>
            <person name="Durbin R."/>
            <person name="Waterston R.H."/>
        </authorList>
    </citation>
    <scope>NUCLEOTIDE SEQUENCE [LARGE SCALE GENOMIC DNA]</scope>
    <source>
        <strain evidence="14 15">AF16</strain>
    </source>
</reference>
<keyword evidence="10" id="KW-0325">Glycoprotein</keyword>
<keyword evidence="9" id="KW-0472">Membrane</keyword>
<feature type="compositionally biased region" description="Basic and acidic residues" evidence="12">
    <location>
        <begin position="760"/>
        <end position="776"/>
    </location>
</feature>
<organism evidence="14 15">
    <name type="scientific">Caenorhabditis briggsae</name>
    <dbReference type="NCBI Taxonomy" id="6238"/>
    <lineage>
        <taxon>Eukaryota</taxon>
        <taxon>Metazoa</taxon>
        <taxon>Ecdysozoa</taxon>
        <taxon>Nematoda</taxon>
        <taxon>Chromadorea</taxon>
        <taxon>Rhabditida</taxon>
        <taxon>Rhabditina</taxon>
        <taxon>Rhabditomorpha</taxon>
        <taxon>Rhabditoidea</taxon>
        <taxon>Rhabditidae</taxon>
        <taxon>Peloderinae</taxon>
        <taxon>Caenorhabditis</taxon>
    </lineage>
</organism>
<dbReference type="STRING" id="6238.A8X6U0"/>
<dbReference type="GO" id="GO:0015020">
    <property type="term" value="F:glucuronosyltransferase activity"/>
    <property type="evidence" value="ECO:0007669"/>
    <property type="project" value="UniProtKB-EC"/>
</dbReference>
<dbReference type="WormBase" id="CBG08680">
    <property type="protein sequence ID" value="CBP46238"/>
    <property type="gene ID" value="WBGene00030430"/>
    <property type="gene designation" value="Cbr-ugt-63"/>
</dbReference>
<proteinExistence type="inferred from homology"/>
<dbReference type="eggNOG" id="KOG1192">
    <property type="taxonomic scope" value="Eukaryota"/>
</dbReference>
<dbReference type="FunFam" id="3.40.50.2000:FF:000118">
    <property type="entry name" value="UDP-glucuronosyltransferase"/>
    <property type="match status" value="1"/>
</dbReference>
<keyword evidence="8" id="KW-1133">Transmembrane helix</keyword>
<evidence type="ECO:0000256" key="7">
    <source>
        <dbReference type="ARBA" id="ARBA00022729"/>
    </source>
</evidence>
<feature type="region of interest" description="Disordered" evidence="12">
    <location>
        <begin position="664"/>
        <end position="783"/>
    </location>
</feature>
<name>A8X6U0_CAEBR</name>
<evidence type="ECO:0000313" key="15">
    <source>
        <dbReference type="Proteomes" id="UP000008549"/>
    </source>
</evidence>
<dbReference type="HOGENOM" id="CLU_311514_0_0_1"/>
<dbReference type="PANTHER" id="PTHR48043">
    <property type="entry name" value="EG:EG0003.4 PROTEIN-RELATED"/>
    <property type="match status" value="1"/>
</dbReference>
<comment type="catalytic activity">
    <reaction evidence="11">
        <text>glucuronate acceptor + UDP-alpha-D-glucuronate = acceptor beta-D-glucuronoside + UDP + H(+)</text>
        <dbReference type="Rhea" id="RHEA:21032"/>
        <dbReference type="ChEBI" id="CHEBI:15378"/>
        <dbReference type="ChEBI" id="CHEBI:58052"/>
        <dbReference type="ChEBI" id="CHEBI:58223"/>
        <dbReference type="ChEBI" id="CHEBI:132367"/>
        <dbReference type="ChEBI" id="CHEBI:132368"/>
        <dbReference type="EC" id="2.4.1.17"/>
    </reaction>
</comment>
<evidence type="ECO:0000256" key="13">
    <source>
        <dbReference type="SAM" id="SignalP"/>
    </source>
</evidence>
<dbReference type="PANTHER" id="PTHR48043:SF84">
    <property type="entry name" value="GLUCURONOSYLTRANSFERASE"/>
    <property type="match status" value="1"/>
</dbReference>
<keyword evidence="7 13" id="KW-0732">Signal</keyword>
<dbReference type="InterPro" id="IPR002213">
    <property type="entry name" value="UDP_glucos_trans"/>
</dbReference>
<evidence type="ECO:0000256" key="6">
    <source>
        <dbReference type="ARBA" id="ARBA00022692"/>
    </source>
</evidence>
<dbReference type="SUPFAM" id="SSF53756">
    <property type="entry name" value="UDP-Glycosyltransferase/glycogen phosphorylase"/>
    <property type="match status" value="1"/>
</dbReference>
<keyword evidence="5" id="KW-0808">Transferase</keyword>
<evidence type="ECO:0000313" key="14">
    <source>
        <dbReference type="EMBL" id="CAP28351.2"/>
    </source>
</evidence>
<evidence type="ECO:0000313" key="16">
    <source>
        <dbReference type="WormBase" id="CBG08680"/>
    </source>
</evidence>
<feature type="chain" id="PRO_5002732956" description="glucuronosyltransferase" evidence="13">
    <location>
        <begin position="23"/>
        <end position="943"/>
    </location>
</feature>
<dbReference type="SUPFAM" id="SSF57903">
    <property type="entry name" value="FYVE/PHD zinc finger"/>
    <property type="match status" value="1"/>
</dbReference>
<evidence type="ECO:0000256" key="2">
    <source>
        <dbReference type="ARBA" id="ARBA00009995"/>
    </source>
</evidence>
<evidence type="ECO:0000256" key="9">
    <source>
        <dbReference type="ARBA" id="ARBA00023136"/>
    </source>
</evidence>
<dbReference type="GO" id="GO:0016020">
    <property type="term" value="C:membrane"/>
    <property type="evidence" value="ECO:0007669"/>
    <property type="project" value="UniProtKB-SubCell"/>
</dbReference>
<evidence type="ECO:0000256" key="11">
    <source>
        <dbReference type="ARBA" id="ARBA00047475"/>
    </source>
</evidence>
<reference evidence="14 15" key="2">
    <citation type="journal article" date="2011" name="PLoS Genet.">
        <title>Caenorhabditis briggsae recombinant inbred line genotypes reveal inter-strain incompatibility and the evolution of recombination.</title>
        <authorList>
            <person name="Ross J.A."/>
            <person name="Koboldt D.C."/>
            <person name="Staisch J.E."/>
            <person name="Chamberlin H.M."/>
            <person name="Gupta B.P."/>
            <person name="Miller R.D."/>
            <person name="Baird S.E."/>
            <person name="Haag E.S."/>
        </authorList>
    </citation>
    <scope>NUCLEOTIDE SEQUENCE [LARGE SCALE GENOMIC DNA]</scope>
    <source>
        <strain evidence="14 15">AF16</strain>
    </source>
</reference>
<dbReference type="InterPro" id="IPR011011">
    <property type="entry name" value="Znf_FYVE_PHD"/>
</dbReference>
<evidence type="ECO:0000256" key="5">
    <source>
        <dbReference type="ARBA" id="ARBA00022679"/>
    </source>
</evidence>
<dbReference type="Proteomes" id="UP000008549">
    <property type="component" value="Unassembled WGS sequence"/>
</dbReference>
<dbReference type="GO" id="GO:0008194">
    <property type="term" value="F:UDP-glycosyltransferase activity"/>
    <property type="evidence" value="ECO:0000318"/>
    <property type="project" value="GO_Central"/>
</dbReference>
<dbReference type="FunCoup" id="A8X6U0">
    <property type="interactions" value="2"/>
</dbReference>
<evidence type="ECO:0000256" key="4">
    <source>
        <dbReference type="ARBA" id="ARBA00022676"/>
    </source>
</evidence>
<evidence type="ECO:0000256" key="10">
    <source>
        <dbReference type="ARBA" id="ARBA00023180"/>
    </source>
</evidence>
<feature type="compositionally biased region" description="Acidic residues" evidence="12">
    <location>
        <begin position="716"/>
        <end position="736"/>
    </location>
</feature>
<dbReference type="WormBase" id="CBG30582">
    <property type="protein sequence ID" value="CBP42754"/>
    <property type="gene ID" value="WBGene00270636"/>
</dbReference>
<evidence type="ECO:0000313" key="17">
    <source>
        <dbReference type="WormBase" id="CBG30582"/>
    </source>
</evidence>
<sequence length="943" mass="108169">MDIHMIIITFFINLLFLHIVESARVLLTVMDQGRSHATSINTFMHRLQKDNHTTALEFAWFHPDIDFGMDERFIDMKGFDNPFASPDFDKIAFEEDYSFIHQAVAYGFGSKTCDNILKHKKERFNEILSEDWDLYLSDSLFAVCGYGMAEISGKPHVMMHSTDLESAQGSFKAFSRNYATFVPSNLPFTMLDFSVTKYFHRIWAAYDWFGSFIFTAFVGNFAQKWALRSIIPFPYFSFSEYNRRSSYSFTDMPDSLFPPASRTNDFFSFGAYCKPSSTPLPSDFLSFIDDPKSKGTILIAFGTFIDWRRAPKHYYDTFSTIVNQLTDYRVIWSMKGERPPGLRDHVKTSSWVPQNQILHHNKTVLFLSHGGLKSTKEVICSATPTIFVPMFGEQTRNSWLIKEKGFGRIMNKFNINVKELGTHVREVLEHPTYQDKANKFLTYYMDQPIPTLDEGAFRFSKLLKYGGRMPAFFYPRALDLSHITVLNLDLAILVFFFDGTKRQNLEKLVGWLRLQFRNHITASVETALQMVLRSELLFQLNRYLGGLLRFRNGNGGRSMYVDCLVDTPDNEEARLEINEGVRREIPRIDRPIAENRGRMTTEYYEDISPPTRQPVPEPVDSFDQKMARNLNSAVTYVGPARRFGPSLVPREESATDYFVADVPSTSSSFPDWPALSNPQPHCSRQPDPAASNSSHTLPPRTQCAERVQTPLTESDVIQEYDQFSEDDEPTLGDDLESLTPIRENIPPLQNVPMESQRAPRNADIRDNNANDSEKTIPHNQSDSESYEIFSEFQSISALILPKELMEGVYKSLAKNDVPEKSHDQQAEFIMGKLFPKRSPPVNASMYRTGDNKVLGFQNSDTHRIWLTPIENQVIFLNGKLVACEPRKLGICEICASYKFSNHETLRCDSCKRVFHAKCFAVRAQRKGKCICRARLCPEKNPYV</sequence>
<evidence type="ECO:0000256" key="8">
    <source>
        <dbReference type="ARBA" id="ARBA00022989"/>
    </source>
</evidence>
<keyword evidence="4" id="KW-0328">Glycosyltransferase</keyword>
<protein>
    <recommendedName>
        <fullName evidence="3">glucuronosyltransferase</fullName>
        <ecNumber evidence="3">2.4.1.17</ecNumber>
    </recommendedName>
</protein>
<dbReference type="InParanoid" id="A8X6U0"/>
<evidence type="ECO:0000256" key="1">
    <source>
        <dbReference type="ARBA" id="ARBA00004167"/>
    </source>
</evidence>
<dbReference type="InterPro" id="IPR050271">
    <property type="entry name" value="UDP-glycosyltransferase"/>
</dbReference>
<dbReference type="EMBL" id="HE601197">
    <property type="protein sequence ID" value="CAP28351.2"/>
    <property type="molecule type" value="Genomic_DNA"/>
</dbReference>
<keyword evidence="6" id="KW-0812">Transmembrane</keyword>
<gene>
    <name evidence="16" type="primary">ugt-63</name>
    <name evidence="14" type="synonym">Cbr-ugt-63</name>
    <name evidence="16" type="ORF">CBG08680</name>
    <name evidence="17" type="ORF">CBG30582</name>
    <name evidence="14" type="ORF">CBG_08680</name>
</gene>
<dbReference type="CDD" id="cd15489">
    <property type="entry name" value="PHD_SF"/>
    <property type="match status" value="1"/>
</dbReference>